<feature type="compositionally biased region" description="Basic and acidic residues" evidence="1">
    <location>
        <begin position="91"/>
        <end position="112"/>
    </location>
</feature>
<accession>A0A6I2U5C0</accession>
<feature type="compositionally biased region" description="Polar residues" evidence="1">
    <location>
        <begin position="166"/>
        <end position="183"/>
    </location>
</feature>
<organism evidence="4 5">
    <name type="scientific">Ruthenibacterium lactatiformans</name>
    <dbReference type="NCBI Taxonomy" id="1550024"/>
    <lineage>
        <taxon>Bacteria</taxon>
        <taxon>Bacillati</taxon>
        <taxon>Bacillota</taxon>
        <taxon>Clostridia</taxon>
        <taxon>Eubacteriales</taxon>
        <taxon>Oscillospiraceae</taxon>
        <taxon>Ruthenibacterium</taxon>
    </lineage>
</organism>
<name>A0A6I2U5C0_9FIRM</name>
<evidence type="ECO:0000313" key="4">
    <source>
        <dbReference type="EMBL" id="MST91149.1"/>
    </source>
</evidence>
<dbReference type="AlphaFoldDB" id="A0A6I2U5C0"/>
<evidence type="ECO:0000313" key="5">
    <source>
        <dbReference type="Proteomes" id="UP000431913"/>
    </source>
</evidence>
<feature type="domain" description="Peptidase C51" evidence="3">
    <location>
        <begin position="486"/>
        <end position="576"/>
    </location>
</feature>
<sequence length="601" mass="65013">MSKGIKIKATVKDVKALDKSAVAAERMKQAYIRTKDKAEHGVYAEESSPGEYASDRFSSGVDNVSHEAVHQFDKQGRKGVQTTKENISKVKENIQKRKAAAEQPKKQAEKRAAQQTAQPARWSGRQAADTVSEPAKTVRQEHSAIKTLDRGQKGIKTVDRSRKAIKQTSSAARGTVKTTSKSIKTAETTAKASIKTSQQAAKAAQQTAIATAKAARVAAHAARAAAIATAHAIKVAAKATAAEVKAIIVATKALIAAIAAGGWIAVLVIIVICLIGMIIGSCFGIFFSGEESGTGQTMQTAVQEINTDYQDRLDEIKASHSYDVLEMSGSRAVWKEVLAVYAVKTTTDPGVAQEVATMGDTKKQLLKEIFWQMNEISSSTDTKTETVIETSDDGNGNIVETETTVTQTYLYITVSHKTAEEMADQFGFNEDQREQMAELLADENNSLWSQVLYGISGGDGEIVTVALSQVGNVGGEPYWSWYGFDSRVEWCACFVSWCANECGYIEAGVIPKFAACASQGVPWFQEHGLWQAGNYEPRPGDLIFFDWAAGGQDGHADHVGIVERVENGRVYTVEGNSDDAVRQSSYPIGYHEIYGYGTPAY</sequence>
<feature type="compositionally biased region" description="Basic and acidic residues" evidence="1">
    <location>
        <begin position="136"/>
        <end position="162"/>
    </location>
</feature>
<dbReference type="SUPFAM" id="SSF54001">
    <property type="entry name" value="Cysteine proteinases"/>
    <property type="match status" value="1"/>
</dbReference>
<dbReference type="InterPro" id="IPR038765">
    <property type="entry name" value="Papain-like_cys_pep_sf"/>
</dbReference>
<protein>
    <submittedName>
        <fullName evidence="4">CHAP domain-containing protein</fullName>
    </submittedName>
</protein>
<gene>
    <name evidence="4" type="ORF">FYJ76_04235</name>
</gene>
<dbReference type="Gene3D" id="3.90.1720.10">
    <property type="entry name" value="endopeptidase domain like (from Nostoc punctiforme)"/>
    <property type="match status" value="1"/>
</dbReference>
<evidence type="ECO:0000256" key="1">
    <source>
        <dbReference type="SAM" id="MobiDB-lite"/>
    </source>
</evidence>
<evidence type="ECO:0000259" key="3">
    <source>
        <dbReference type="Pfam" id="PF05257"/>
    </source>
</evidence>
<reference evidence="4 5" key="1">
    <citation type="submission" date="2019-08" db="EMBL/GenBank/DDBJ databases">
        <title>In-depth cultivation of the pig gut microbiome towards novel bacterial diversity and tailored functional studies.</title>
        <authorList>
            <person name="Wylensek D."/>
            <person name="Hitch T.C.A."/>
            <person name="Clavel T."/>
        </authorList>
    </citation>
    <scope>NUCLEOTIDE SEQUENCE [LARGE SCALE GENOMIC DNA]</scope>
    <source>
        <strain evidence="4 5">WCA3-601-WT-6J</strain>
    </source>
</reference>
<dbReference type="RefSeq" id="WP_154521704.1">
    <property type="nucleotide sequence ID" value="NZ_VUNJ01000003.1"/>
</dbReference>
<comment type="caution">
    <text evidence="4">The sequence shown here is derived from an EMBL/GenBank/DDBJ whole genome shotgun (WGS) entry which is preliminary data.</text>
</comment>
<keyword evidence="2" id="KW-0472">Membrane</keyword>
<proteinExistence type="predicted"/>
<feature type="transmembrane region" description="Helical" evidence="2">
    <location>
        <begin position="254"/>
        <end position="287"/>
    </location>
</feature>
<feature type="region of interest" description="Disordered" evidence="1">
    <location>
        <begin position="91"/>
        <end position="183"/>
    </location>
</feature>
<dbReference type="Proteomes" id="UP000431913">
    <property type="component" value="Unassembled WGS sequence"/>
</dbReference>
<dbReference type="InterPro" id="IPR007921">
    <property type="entry name" value="CHAP_dom"/>
</dbReference>
<dbReference type="EMBL" id="VUNJ01000003">
    <property type="protein sequence ID" value="MST91149.1"/>
    <property type="molecule type" value="Genomic_DNA"/>
</dbReference>
<keyword evidence="2" id="KW-0812">Transmembrane</keyword>
<evidence type="ECO:0000256" key="2">
    <source>
        <dbReference type="SAM" id="Phobius"/>
    </source>
</evidence>
<feature type="region of interest" description="Disordered" evidence="1">
    <location>
        <begin position="39"/>
        <end position="58"/>
    </location>
</feature>
<keyword evidence="2" id="KW-1133">Transmembrane helix</keyword>
<dbReference type="Pfam" id="PF05257">
    <property type="entry name" value="CHAP"/>
    <property type="match status" value="1"/>
</dbReference>